<gene>
    <name evidence="1" type="ORF">HZH68_004704</name>
</gene>
<sequence length="139" mass="16188">MLTANTPTEAVINAPPKTFYPMRYRNALPGPVKGFSFNRAKVLRDSTESPAVGTRCGRNYRSERSNLWKRYRVKVSPLGILKHRSDIVFVMINMKDYTLLSRNGIPSHHKMKLKDHLRHLSRFLRNINVQNVSIRSYQF</sequence>
<proteinExistence type="predicted"/>
<keyword evidence="2" id="KW-1185">Reference proteome</keyword>
<dbReference type="Proteomes" id="UP000617340">
    <property type="component" value="Unassembled WGS sequence"/>
</dbReference>
<name>A0A834KP88_VESGE</name>
<reference evidence="1" key="1">
    <citation type="journal article" date="2020" name="G3 (Bethesda)">
        <title>High-Quality Assemblies for Three Invasive Social Wasps from the &lt;i&gt;Vespula&lt;/i&gt; Genus.</title>
        <authorList>
            <person name="Harrop T.W.R."/>
            <person name="Guhlin J."/>
            <person name="McLaughlin G.M."/>
            <person name="Permina E."/>
            <person name="Stockwell P."/>
            <person name="Gilligan J."/>
            <person name="Le Lec M.F."/>
            <person name="Gruber M.A.M."/>
            <person name="Quinn O."/>
            <person name="Lovegrove M."/>
            <person name="Duncan E.J."/>
            <person name="Remnant E.J."/>
            <person name="Van Eeckhoven J."/>
            <person name="Graham B."/>
            <person name="Knapp R.A."/>
            <person name="Langford K.W."/>
            <person name="Kronenberg Z."/>
            <person name="Press M.O."/>
            <person name="Eacker S.M."/>
            <person name="Wilson-Rankin E.E."/>
            <person name="Purcell J."/>
            <person name="Lester P.J."/>
            <person name="Dearden P.K."/>
        </authorList>
    </citation>
    <scope>NUCLEOTIDE SEQUENCE</scope>
    <source>
        <strain evidence="1">Linc-1</strain>
    </source>
</reference>
<evidence type="ECO:0000313" key="1">
    <source>
        <dbReference type="EMBL" id="KAF7410323.1"/>
    </source>
</evidence>
<comment type="caution">
    <text evidence="1">The sequence shown here is derived from an EMBL/GenBank/DDBJ whole genome shotgun (WGS) entry which is preliminary data.</text>
</comment>
<dbReference type="EMBL" id="JACSDZ010000003">
    <property type="protein sequence ID" value="KAF7410323.1"/>
    <property type="molecule type" value="Genomic_DNA"/>
</dbReference>
<organism evidence="1 2">
    <name type="scientific">Vespula germanica</name>
    <name type="common">German yellow jacket</name>
    <name type="synonym">Paravespula germanica</name>
    <dbReference type="NCBI Taxonomy" id="30212"/>
    <lineage>
        <taxon>Eukaryota</taxon>
        <taxon>Metazoa</taxon>
        <taxon>Ecdysozoa</taxon>
        <taxon>Arthropoda</taxon>
        <taxon>Hexapoda</taxon>
        <taxon>Insecta</taxon>
        <taxon>Pterygota</taxon>
        <taxon>Neoptera</taxon>
        <taxon>Endopterygota</taxon>
        <taxon>Hymenoptera</taxon>
        <taxon>Apocrita</taxon>
        <taxon>Aculeata</taxon>
        <taxon>Vespoidea</taxon>
        <taxon>Vespidae</taxon>
        <taxon>Vespinae</taxon>
        <taxon>Vespula</taxon>
    </lineage>
</organism>
<protein>
    <submittedName>
        <fullName evidence="1">Uncharacterized protein</fullName>
    </submittedName>
</protein>
<dbReference type="AlphaFoldDB" id="A0A834KP88"/>
<accession>A0A834KP88</accession>
<evidence type="ECO:0000313" key="2">
    <source>
        <dbReference type="Proteomes" id="UP000617340"/>
    </source>
</evidence>